<dbReference type="AlphaFoldDB" id="A0A1M6Q0C8"/>
<dbReference type="Proteomes" id="UP000189810">
    <property type="component" value="Chromosome I"/>
</dbReference>
<keyword evidence="1" id="KW-0812">Transmembrane</keyword>
<proteinExistence type="predicted"/>
<dbReference type="RefSeq" id="WP_079653241.1">
    <property type="nucleotide sequence ID" value="NZ_LT670846.1"/>
</dbReference>
<accession>A0A1M6Q0C8</accession>
<dbReference type="STRING" id="381751.SAMN05444391_0024"/>
<name>A0A1M6Q0C8_9AQUI</name>
<feature type="domain" description="Ancillary SecYEG translocon subunit/Cell division coordinator CpoB TPR" evidence="2">
    <location>
        <begin position="8"/>
        <end position="135"/>
    </location>
</feature>
<reference evidence="3 4" key="1">
    <citation type="submission" date="2016-11" db="EMBL/GenBank/DDBJ databases">
        <authorList>
            <person name="Jaros S."/>
            <person name="Januszkiewicz K."/>
            <person name="Wedrychowicz H."/>
        </authorList>
    </citation>
    <scope>NUCLEOTIDE SEQUENCE [LARGE SCALE GENOMIC DNA]</scope>
    <source>
        <strain evidence="3 4">DSM 19557</strain>
    </source>
</reference>
<feature type="transmembrane region" description="Helical" evidence="1">
    <location>
        <begin position="6"/>
        <end position="25"/>
    </location>
</feature>
<dbReference type="OrthoDB" id="15006at2"/>
<keyword evidence="1" id="KW-0472">Membrane</keyword>
<evidence type="ECO:0000313" key="3">
    <source>
        <dbReference type="EMBL" id="SHK13597.1"/>
    </source>
</evidence>
<evidence type="ECO:0000256" key="1">
    <source>
        <dbReference type="SAM" id="Phobius"/>
    </source>
</evidence>
<organism evidence="3 4">
    <name type="scientific">Thermocrinis minervae</name>
    <dbReference type="NCBI Taxonomy" id="381751"/>
    <lineage>
        <taxon>Bacteria</taxon>
        <taxon>Pseudomonadati</taxon>
        <taxon>Aquificota</taxon>
        <taxon>Aquificia</taxon>
        <taxon>Aquificales</taxon>
        <taxon>Aquificaceae</taxon>
        <taxon>Thermocrinis</taxon>
    </lineage>
</organism>
<keyword evidence="4" id="KW-1185">Reference proteome</keyword>
<gene>
    <name evidence="3" type="ORF">SAMN05444391_0024</name>
</gene>
<protein>
    <submittedName>
        <fullName evidence="3">Tetratricopeptide repeat-containing protein</fullName>
    </submittedName>
</protein>
<dbReference type="EMBL" id="LT670846">
    <property type="protein sequence ID" value="SHK13597.1"/>
    <property type="molecule type" value="Genomic_DNA"/>
</dbReference>
<dbReference type="Pfam" id="PF09976">
    <property type="entry name" value="TPR_21"/>
    <property type="match status" value="1"/>
</dbReference>
<dbReference type="InterPro" id="IPR018704">
    <property type="entry name" value="SecYEG/CpoB_TPR"/>
</dbReference>
<sequence>MKARLWTLIGLVVILAIGLLLLIVWNDRRKQLQAEASYKEYALYNALQKQDYQKAKELIKQLEGTPFEPLALSYYVTYKELGGDKIKVLEQVEKDVKDPQIKKLYTERLAFELYVSGKKDQALKVLEGVQKDDFNYPSALLLKAQILNDPKLYLEVKNLAKDGYLSNLAQALLLTGR</sequence>
<keyword evidence="1" id="KW-1133">Transmembrane helix</keyword>
<evidence type="ECO:0000259" key="2">
    <source>
        <dbReference type="Pfam" id="PF09976"/>
    </source>
</evidence>
<evidence type="ECO:0000313" key="4">
    <source>
        <dbReference type="Proteomes" id="UP000189810"/>
    </source>
</evidence>